<feature type="binding site" evidence="14">
    <location>
        <position position="427"/>
    </location>
    <ligand>
        <name>Zn(2+)</name>
        <dbReference type="ChEBI" id="CHEBI:29105"/>
    </ligand>
</feature>
<dbReference type="SUPFAM" id="SSF52113">
    <property type="entry name" value="BRCT domain"/>
    <property type="match status" value="1"/>
</dbReference>
<dbReference type="Gene3D" id="3.30.470.30">
    <property type="entry name" value="DNA ligase/mRNA capping enzyme"/>
    <property type="match status" value="1"/>
</dbReference>
<dbReference type="NCBIfam" id="TIGR00575">
    <property type="entry name" value="dnlj"/>
    <property type="match status" value="1"/>
</dbReference>
<feature type="binding site" evidence="14">
    <location>
        <position position="315"/>
    </location>
    <ligand>
        <name>NAD(+)</name>
        <dbReference type="ChEBI" id="CHEBI:57540"/>
    </ligand>
</feature>
<evidence type="ECO:0000256" key="12">
    <source>
        <dbReference type="ARBA" id="ARBA00034005"/>
    </source>
</evidence>
<proteinExistence type="inferred from homology"/>
<evidence type="ECO:0000256" key="2">
    <source>
        <dbReference type="ARBA" id="ARBA00012722"/>
    </source>
</evidence>
<name>A0A2M7VEY1_9BACT</name>
<dbReference type="InterPro" id="IPR036420">
    <property type="entry name" value="BRCT_dom_sf"/>
</dbReference>
<dbReference type="NCBIfam" id="NF005932">
    <property type="entry name" value="PRK07956.1"/>
    <property type="match status" value="1"/>
</dbReference>
<dbReference type="Gene3D" id="2.40.50.140">
    <property type="entry name" value="Nucleic acid-binding proteins"/>
    <property type="match status" value="1"/>
</dbReference>
<dbReference type="CDD" id="cd00114">
    <property type="entry name" value="LIGANc"/>
    <property type="match status" value="1"/>
</dbReference>
<evidence type="ECO:0000256" key="5">
    <source>
        <dbReference type="ARBA" id="ARBA00022705"/>
    </source>
</evidence>
<comment type="function">
    <text evidence="1 14">DNA ligase that catalyzes the formation of phosphodiester linkages between 5'-phosphoryl and 3'-hydroxyl groups in double-stranded DNA using NAD as a coenzyme and as the energy source for the reaction. It is essential for DNA replication and repair of damaged DNA.</text>
</comment>
<dbReference type="FunFam" id="2.40.50.140:FF:000012">
    <property type="entry name" value="DNA ligase"/>
    <property type="match status" value="1"/>
</dbReference>
<accession>A0A2M7VEY1</accession>
<keyword evidence="5 14" id="KW-0235">DNA replication</keyword>
<dbReference type="PROSITE" id="PS50172">
    <property type="entry name" value="BRCT"/>
    <property type="match status" value="1"/>
</dbReference>
<dbReference type="InterPro" id="IPR012340">
    <property type="entry name" value="NA-bd_OB-fold"/>
</dbReference>
<dbReference type="InterPro" id="IPR001357">
    <property type="entry name" value="BRCT_dom"/>
</dbReference>
<sequence length="671" mass="74632">MTTADIKKRMVKLAQQINDYRYQYHVLDAPQVDDQVYDSLTQELKKLEEQYPAFKSLNSPLIRVGGQPLKRFVKVKHQIRQYSLQDAFQFSAVVEWSKRIENILRQEGINEKLDYCVELKIDGLKIIVTYQNGVFQKGATRGDGVIGEDVSEQLKTIHSLPLILSQKINAIVVGEAWLDNNKLNKINEQRRQRGESLFANTRNAAAGSIRQLNPQVTATRGLDSFFYDLEDLSVTRPATQVAELALLAGLGFPVNKHHRHCASLAEVQDAYQYWQQHKKQEPYGIDGLVIKVNSLKLQKILGFTGKAPRWALAYKFPAEKVTTRVLDVIWQVGRVGTITPVAVLEPVVVAGSTVSRATLHNLDEIKRLNLRIGDTVVVQKAGDVIPDIVETLIKLRTGQEKKIFIPRCCPICSSALVQPTGEVNYYCTNKKCFAVENEKIIHFVSRPAFNIEGLGPKIIGQLINKGLISSAADLFLLKTGDLEPLERFAEKSSSNLVQSIEQAKKINLANFIYALGIRHVGMETAILLANHWHSWSALQSVTSVQLESVYEVGSKIASSLVSWLANRHNQKFVECLFTAGVQINKAMIKENKLAGQTFVFTGTLPTLDRDQAKDLVRVAGGKVSSSVSAKTTYLVAGHESGSKLQQAEKLIKKGAALKIISEADLQKLLSA</sequence>
<dbReference type="EC" id="6.5.1.2" evidence="2 14"/>
<evidence type="ECO:0000256" key="13">
    <source>
        <dbReference type="ARBA" id="ARBA00060881"/>
    </source>
</evidence>
<keyword evidence="10 14" id="KW-0520">NAD</keyword>
<dbReference type="AlphaFoldDB" id="A0A2M7VEY1"/>
<feature type="binding site" evidence="14">
    <location>
        <position position="432"/>
    </location>
    <ligand>
        <name>Zn(2+)</name>
        <dbReference type="ChEBI" id="CHEBI:29105"/>
    </ligand>
</feature>
<dbReference type="Gene3D" id="1.10.150.20">
    <property type="entry name" value="5' to 3' exonuclease, C-terminal subdomain"/>
    <property type="match status" value="2"/>
</dbReference>
<feature type="domain" description="BRCT" evidence="15">
    <location>
        <begin position="588"/>
        <end position="671"/>
    </location>
</feature>
<dbReference type="InterPro" id="IPR041663">
    <property type="entry name" value="DisA/LigA_HHH"/>
</dbReference>
<evidence type="ECO:0000256" key="14">
    <source>
        <dbReference type="HAMAP-Rule" id="MF_01588"/>
    </source>
</evidence>
<dbReference type="Gene3D" id="6.20.10.30">
    <property type="match status" value="1"/>
</dbReference>
<dbReference type="PANTHER" id="PTHR23389:SF9">
    <property type="entry name" value="DNA LIGASE"/>
    <property type="match status" value="1"/>
</dbReference>
<feature type="binding site" evidence="14">
    <location>
        <position position="412"/>
    </location>
    <ligand>
        <name>Zn(2+)</name>
        <dbReference type="ChEBI" id="CHEBI:29105"/>
    </ligand>
</feature>
<feature type="binding site" evidence="14">
    <location>
        <position position="409"/>
    </location>
    <ligand>
        <name>Zn(2+)</name>
        <dbReference type="ChEBI" id="CHEBI:29105"/>
    </ligand>
</feature>
<dbReference type="Proteomes" id="UP000230405">
    <property type="component" value="Unassembled WGS sequence"/>
</dbReference>
<protein>
    <recommendedName>
        <fullName evidence="3 14">DNA ligase</fullName>
        <ecNumber evidence="2 14">6.5.1.2</ecNumber>
    </recommendedName>
    <alternativeName>
        <fullName evidence="14">Polydeoxyribonucleotide synthase [NAD(+)]</fullName>
    </alternativeName>
</protein>
<dbReference type="Gene3D" id="1.10.287.610">
    <property type="entry name" value="Helix hairpin bin"/>
    <property type="match status" value="1"/>
</dbReference>
<dbReference type="GO" id="GO:0006281">
    <property type="term" value="P:DNA repair"/>
    <property type="evidence" value="ECO:0007669"/>
    <property type="project" value="UniProtKB-KW"/>
</dbReference>
<dbReference type="SMART" id="SM00532">
    <property type="entry name" value="LIGANc"/>
    <property type="match status" value="1"/>
</dbReference>
<dbReference type="SUPFAM" id="SSF56091">
    <property type="entry name" value="DNA ligase/mRNA capping enzyme, catalytic domain"/>
    <property type="match status" value="1"/>
</dbReference>
<comment type="cofactor">
    <cofactor evidence="14">
        <name>Mg(2+)</name>
        <dbReference type="ChEBI" id="CHEBI:18420"/>
    </cofactor>
    <cofactor evidence="14">
        <name>Mn(2+)</name>
        <dbReference type="ChEBI" id="CHEBI:29035"/>
    </cofactor>
</comment>
<reference evidence="17" key="1">
    <citation type="submission" date="2017-09" db="EMBL/GenBank/DDBJ databases">
        <title>Depth-based differentiation of microbial function through sediment-hosted aquifers and enrichment of novel symbionts in the deep terrestrial subsurface.</title>
        <authorList>
            <person name="Probst A.J."/>
            <person name="Ladd B."/>
            <person name="Jarett J.K."/>
            <person name="Geller-Mcgrath D.E."/>
            <person name="Sieber C.M.K."/>
            <person name="Emerson J.B."/>
            <person name="Anantharaman K."/>
            <person name="Thomas B.C."/>
            <person name="Malmstrom R."/>
            <person name="Stieglmeier M."/>
            <person name="Klingl A."/>
            <person name="Woyke T."/>
            <person name="Ryan C.M."/>
            <person name="Banfield J.F."/>
        </authorList>
    </citation>
    <scope>NUCLEOTIDE SEQUENCE [LARGE SCALE GENOMIC DNA]</scope>
</reference>
<keyword evidence="14" id="KW-0464">Manganese</keyword>
<feature type="binding site" evidence="14">
    <location>
        <position position="118"/>
    </location>
    <ligand>
        <name>NAD(+)</name>
        <dbReference type="ChEBI" id="CHEBI:57540"/>
    </ligand>
</feature>
<dbReference type="Pfam" id="PF03120">
    <property type="entry name" value="OB_DNA_ligase"/>
    <property type="match status" value="1"/>
</dbReference>
<dbReference type="GO" id="GO:0046872">
    <property type="term" value="F:metal ion binding"/>
    <property type="evidence" value="ECO:0007669"/>
    <property type="project" value="UniProtKB-KW"/>
</dbReference>
<dbReference type="InterPro" id="IPR004150">
    <property type="entry name" value="NAD_DNA_ligase_OB"/>
</dbReference>
<feature type="binding site" evidence="14">
    <location>
        <begin position="83"/>
        <end position="84"/>
    </location>
    <ligand>
        <name>NAD(+)</name>
        <dbReference type="ChEBI" id="CHEBI:57540"/>
    </ligand>
</feature>
<feature type="binding site" evidence="14">
    <location>
        <begin position="34"/>
        <end position="38"/>
    </location>
    <ligand>
        <name>NAD(+)</name>
        <dbReference type="ChEBI" id="CHEBI:57540"/>
    </ligand>
</feature>
<keyword evidence="7 14" id="KW-0227">DNA damage</keyword>
<keyword evidence="4 14" id="KW-0436">Ligase</keyword>
<comment type="catalytic activity">
    <reaction evidence="12 14">
        <text>NAD(+) + (deoxyribonucleotide)n-3'-hydroxyl + 5'-phospho-(deoxyribonucleotide)m = (deoxyribonucleotide)n+m + AMP + beta-nicotinamide D-nucleotide.</text>
        <dbReference type="EC" id="6.5.1.2"/>
    </reaction>
</comment>
<organism evidence="16 17">
    <name type="scientific">Candidatus Komeilibacteria bacterium CG_4_10_14_0_2_um_filter_37_10</name>
    <dbReference type="NCBI Taxonomy" id="1974470"/>
    <lineage>
        <taxon>Bacteria</taxon>
        <taxon>Candidatus Komeiliibacteriota</taxon>
    </lineage>
</organism>
<dbReference type="SMART" id="SM00292">
    <property type="entry name" value="BRCT"/>
    <property type="match status" value="1"/>
</dbReference>
<evidence type="ECO:0000256" key="9">
    <source>
        <dbReference type="ARBA" id="ARBA00022842"/>
    </source>
</evidence>
<dbReference type="EMBL" id="PFPO01000046">
    <property type="protein sequence ID" value="PIZ99125.1"/>
    <property type="molecule type" value="Genomic_DNA"/>
</dbReference>
<dbReference type="SUPFAM" id="SSF50249">
    <property type="entry name" value="Nucleic acid-binding proteins"/>
    <property type="match status" value="1"/>
</dbReference>
<evidence type="ECO:0000313" key="16">
    <source>
        <dbReference type="EMBL" id="PIZ99125.1"/>
    </source>
</evidence>
<dbReference type="Pfam" id="PF00533">
    <property type="entry name" value="BRCT"/>
    <property type="match status" value="1"/>
</dbReference>
<dbReference type="InterPro" id="IPR001679">
    <property type="entry name" value="DNA_ligase"/>
</dbReference>
<feature type="binding site" evidence="14">
    <location>
        <position position="291"/>
    </location>
    <ligand>
        <name>NAD(+)</name>
        <dbReference type="ChEBI" id="CHEBI:57540"/>
    </ligand>
</feature>
<comment type="caution">
    <text evidence="16">The sequence shown here is derived from an EMBL/GenBank/DDBJ whole genome shotgun (WGS) entry which is preliminary data.</text>
</comment>
<dbReference type="Pfam" id="PF03119">
    <property type="entry name" value="DNA_ligase_ZBD"/>
    <property type="match status" value="1"/>
</dbReference>
<evidence type="ECO:0000256" key="8">
    <source>
        <dbReference type="ARBA" id="ARBA00022833"/>
    </source>
</evidence>
<dbReference type="Pfam" id="PF12826">
    <property type="entry name" value="HHH_2"/>
    <property type="match status" value="1"/>
</dbReference>
<dbReference type="SUPFAM" id="SSF47781">
    <property type="entry name" value="RuvA domain 2-like"/>
    <property type="match status" value="1"/>
</dbReference>
<feature type="binding site" evidence="14">
    <location>
        <position position="141"/>
    </location>
    <ligand>
        <name>NAD(+)</name>
        <dbReference type="ChEBI" id="CHEBI:57540"/>
    </ligand>
</feature>
<evidence type="ECO:0000256" key="10">
    <source>
        <dbReference type="ARBA" id="ARBA00023027"/>
    </source>
</evidence>
<dbReference type="HAMAP" id="MF_01588">
    <property type="entry name" value="DNA_ligase_A"/>
    <property type="match status" value="1"/>
</dbReference>
<feature type="active site" description="N6-AMP-lysine intermediate" evidence="14">
    <location>
        <position position="120"/>
    </location>
</feature>
<dbReference type="PANTHER" id="PTHR23389">
    <property type="entry name" value="CHROMOSOME TRANSMISSION FIDELITY FACTOR 18"/>
    <property type="match status" value="1"/>
</dbReference>
<dbReference type="InterPro" id="IPR004149">
    <property type="entry name" value="Znf_DNAligase_C4"/>
</dbReference>
<comment type="similarity">
    <text evidence="13 14">Belongs to the NAD-dependent DNA ligase family. LigA subfamily.</text>
</comment>
<dbReference type="InterPro" id="IPR010994">
    <property type="entry name" value="RuvA_2-like"/>
</dbReference>
<dbReference type="Gene3D" id="3.40.50.10190">
    <property type="entry name" value="BRCT domain"/>
    <property type="match status" value="1"/>
</dbReference>
<dbReference type="GO" id="GO:0006260">
    <property type="term" value="P:DNA replication"/>
    <property type="evidence" value="ECO:0007669"/>
    <property type="project" value="UniProtKB-KW"/>
</dbReference>
<evidence type="ECO:0000256" key="7">
    <source>
        <dbReference type="ARBA" id="ARBA00022763"/>
    </source>
</evidence>
<evidence type="ECO:0000259" key="15">
    <source>
        <dbReference type="PROSITE" id="PS50172"/>
    </source>
</evidence>
<evidence type="ECO:0000256" key="3">
    <source>
        <dbReference type="ARBA" id="ARBA00013308"/>
    </source>
</evidence>
<dbReference type="Pfam" id="PF01653">
    <property type="entry name" value="DNA_ligase_aden"/>
    <property type="match status" value="1"/>
</dbReference>
<evidence type="ECO:0000256" key="11">
    <source>
        <dbReference type="ARBA" id="ARBA00023204"/>
    </source>
</evidence>
<keyword evidence="11 14" id="KW-0234">DNA repair</keyword>
<evidence type="ECO:0000256" key="4">
    <source>
        <dbReference type="ARBA" id="ARBA00022598"/>
    </source>
</evidence>
<dbReference type="InterPro" id="IPR013839">
    <property type="entry name" value="DNAligase_adenylation"/>
</dbReference>
<evidence type="ECO:0000256" key="1">
    <source>
        <dbReference type="ARBA" id="ARBA00004067"/>
    </source>
</evidence>
<dbReference type="PIRSF" id="PIRSF001604">
    <property type="entry name" value="LigA"/>
    <property type="match status" value="1"/>
</dbReference>
<keyword evidence="9 14" id="KW-0460">Magnesium</keyword>
<evidence type="ECO:0000313" key="17">
    <source>
        <dbReference type="Proteomes" id="UP000230405"/>
    </source>
</evidence>
<keyword evidence="8 14" id="KW-0862">Zinc</keyword>
<dbReference type="InterPro" id="IPR013840">
    <property type="entry name" value="DNAligase_N"/>
</dbReference>
<dbReference type="FunFam" id="1.10.150.20:FF:000007">
    <property type="entry name" value="DNA ligase"/>
    <property type="match status" value="1"/>
</dbReference>
<dbReference type="GO" id="GO:0003911">
    <property type="term" value="F:DNA ligase (NAD+) activity"/>
    <property type="evidence" value="ECO:0007669"/>
    <property type="project" value="UniProtKB-UniRule"/>
</dbReference>
<dbReference type="CDD" id="cd17748">
    <property type="entry name" value="BRCT_DNA_ligase_like"/>
    <property type="match status" value="1"/>
</dbReference>
<feature type="binding site" evidence="14">
    <location>
        <position position="175"/>
    </location>
    <ligand>
        <name>NAD(+)</name>
        <dbReference type="ChEBI" id="CHEBI:57540"/>
    </ligand>
</feature>
<evidence type="ECO:0000256" key="6">
    <source>
        <dbReference type="ARBA" id="ARBA00022723"/>
    </source>
</evidence>
<gene>
    <name evidence="14" type="primary">ligA</name>
    <name evidence="16" type="ORF">COX77_02390</name>
</gene>
<keyword evidence="6 14" id="KW-0479">Metal-binding</keyword>